<protein>
    <recommendedName>
        <fullName evidence="2">Serine aminopeptidase S33 domain-containing protein</fullName>
    </recommendedName>
</protein>
<dbReference type="PANTHER" id="PTHR12277:SF81">
    <property type="entry name" value="PROTEIN ABHD13"/>
    <property type="match status" value="1"/>
</dbReference>
<name>A0A2S7SYN1_9BACT</name>
<dbReference type="InterPro" id="IPR029058">
    <property type="entry name" value="AB_hydrolase_fold"/>
</dbReference>
<sequence length="316" mass="35246">MQRKAGTQTKCTRCPYHTYSIHCHLTIINLKVYDVYFIQNTFVKTAIIYKLLLVISLIALSAPSYALKPSAKYEAIPDTLKLPFEKNTITTSDNVHLRSWTFLPAKDADNHTSLILAYADAGNMSWWLMHATILSQMGFTVVMFDYRGFGESDAFTIDPKMLYYNEFATDLAAVIQFAKNKYPSNKTGVWAFSMGTIATTLATRTIQPDFIIGDGFVTDPNAIKSFYAKKNNEILLPADAANYAATLKAIKAPMLLFSGSVDLVTTDAAVKQLKKIKPAISIVNFKGGHMEGFTVLSKEFPGSLYINKIQHFLKVE</sequence>
<evidence type="ECO:0000313" key="4">
    <source>
        <dbReference type="Proteomes" id="UP000239872"/>
    </source>
</evidence>
<comment type="caution">
    <text evidence="3">The sequence shown here is derived from an EMBL/GenBank/DDBJ whole genome shotgun (WGS) entry which is preliminary data.</text>
</comment>
<keyword evidence="1" id="KW-0472">Membrane</keyword>
<keyword evidence="4" id="KW-1185">Reference proteome</keyword>
<keyword evidence="1" id="KW-0812">Transmembrane</keyword>
<organism evidence="3 4">
    <name type="scientific">Flavipsychrobacter stenotrophus</name>
    <dbReference type="NCBI Taxonomy" id="2077091"/>
    <lineage>
        <taxon>Bacteria</taxon>
        <taxon>Pseudomonadati</taxon>
        <taxon>Bacteroidota</taxon>
        <taxon>Chitinophagia</taxon>
        <taxon>Chitinophagales</taxon>
        <taxon>Chitinophagaceae</taxon>
        <taxon>Flavipsychrobacter</taxon>
    </lineage>
</organism>
<evidence type="ECO:0000259" key="2">
    <source>
        <dbReference type="Pfam" id="PF12146"/>
    </source>
</evidence>
<dbReference type="RefSeq" id="WP_105038704.1">
    <property type="nucleotide sequence ID" value="NZ_PPSL01000002.1"/>
</dbReference>
<feature type="domain" description="Serine aminopeptidase S33" evidence="2">
    <location>
        <begin position="131"/>
        <end position="205"/>
    </location>
</feature>
<dbReference type="Pfam" id="PF12146">
    <property type="entry name" value="Hydrolase_4"/>
    <property type="match status" value="1"/>
</dbReference>
<dbReference type="OrthoDB" id="9777090at2"/>
<dbReference type="InterPro" id="IPR022742">
    <property type="entry name" value="Hydrolase_4"/>
</dbReference>
<dbReference type="Proteomes" id="UP000239872">
    <property type="component" value="Unassembled WGS sequence"/>
</dbReference>
<proteinExistence type="predicted"/>
<keyword evidence="1" id="KW-1133">Transmembrane helix</keyword>
<evidence type="ECO:0000313" key="3">
    <source>
        <dbReference type="EMBL" id="PQJ11824.1"/>
    </source>
</evidence>
<evidence type="ECO:0000256" key="1">
    <source>
        <dbReference type="SAM" id="Phobius"/>
    </source>
</evidence>
<dbReference type="Gene3D" id="3.40.50.1820">
    <property type="entry name" value="alpha/beta hydrolase"/>
    <property type="match status" value="1"/>
</dbReference>
<dbReference type="SUPFAM" id="SSF53474">
    <property type="entry name" value="alpha/beta-Hydrolases"/>
    <property type="match status" value="1"/>
</dbReference>
<feature type="transmembrane region" description="Helical" evidence="1">
    <location>
        <begin position="47"/>
        <end position="67"/>
    </location>
</feature>
<reference evidence="3 4" key="1">
    <citation type="submission" date="2018-01" db="EMBL/GenBank/DDBJ databases">
        <title>A novel member of the phylum Bacteroidetes isolated from glacier ice.</title>
        <authorList>
            <person name="Liu Q."/>
            <person name="Xin Y.-H."/>
        </authorList>
    </citation>
    <scope>NUCLEOTIDE SEQUENCE [LARGE SCALE GENOMIC DNA]</scope>
    <source>
        <strain evidence="3 4">RB1R16</strain>
    </source>
</reference>
<accession>A0A2S7SYN1</accession>
<dbReference type="PANTHER" id="PTHR12277">
    <property type="entry name" value="ALPHA/BETA HYDROLASE DOMAIN-CONTAINING PROTEIN"/>
    <property type="match status" value="1"/>
</dbReference>
<dbReference type="EMBL" id="PPSL01000002">
    <property type="protein sequence ID" value="PQJ11824.1"/>
    <property type="molecule type" value="Genomic_DNA"/>
</dbReference>
<dbReference type="AlphaFoldDB" id="A0A2S7SYN1"/>
<gene>
    <name evidence="3" type="ORF">CJD36_008500</name>
</gene>